<accession>A0A173DZZ3</accession>
<dbReference type="eggNOG" id="COG1502">
    <property type="taxonomic scope" value="Bacteria"/>
</dbReference>
<dbReference type="Pfam" id="PF13091">
    <property type="entry name" value="PLDc_2"/>
    <property type="match status" value="2"/>
</dbReference>
<dbReference type="GO" id="GO:0016891">
    <property type="term" value="F:RNA endonuclease activity producing 5'-phosphomonoesters, hydrolytic mechanism"/>
    <property type="evidence" value="ECO:0007669"/>
    <property type="project" value="TreeGrafter"/>
</dbReference>
<proteinExistence type="inferred from homology"/>
<gene>
    <name evidence="8" type="ORF">M787_004025</name>
</gene>
<dbReference type="PROSITE" id="PS50035">
    <property type="entry name" value="PLD"/>
    <property type="match status" value="2"/>
</dbReference>
<dbReference type="SMART" id="SM00155">
    <property type="entry name" value="PLDc"/>
    <property type="match status" value="2"/>
</dbReference>
<dbReference type="GeneID" id="81478472"/>
<evidence type="ECO:0000256" key="1">
    <source>
        <dbReference type="ARBA" id="ARBA00000798"/>
    </source>
</evidence>
<evidence type="ECO:0000256" key="6">
    <source>
        <dbReference type="ARBA" id="ARBA00023098"/>
    </source>
</evidence>
<evidence type="ECO:0000313" key="8">
    <source>
        <dbReference type="EMBL" id="ANG66476.1"/>
    </source>
</evidence>
<organism evidence="8 9">
    <name type="scientific">Chlamydia gallinacea 08-1274/3</name>
    <dbReference type="NCBI Taxonomy" id="1143323"/>
    <lineage>
        <taxon>Bacteria</taxon>
        <taxon>Pseudomonadati</taxon>
        <taxon>Chlamydiota</taxon>
        <taxon>Chlamydiia</taxon>
        <taxon>Chlamydiales</taxon>
        <taxon>Chlamydiaceae</taxon>
        <taxon>Chlamydia/Chlamydophila group</taxon>
        <taxon>Chlamydia</taxon>
    </lineage>
</organism>
<keyword evidence="5" id="KW-0442">Lipid degradation</keyword>
<dbReference type="InterPro" id="IPR001736">
    <property type="entry name" value="PLipase_D/transphosphatidylase"/>
</dbReference>
<dbReference type="EMBL" id="CP015840">
    <property type="protein sequence ID" value="ANG66476.1"/>
    <property type="molecule type" value="Genomic_DNA"/>
</dbReference>
<dbReference type="KEGG" id="cgz:M787_004025"/>
<dbReference type="CDD" id="cd09116">
    <property type="entry name" value="PLDc_Nuc_like"/>
    <property type="match status" value="1"/>
</dbReference>
<evidence type="ECO:0000256" key="2">
    <source>
        <dbReference type="ARBA" id="ARBA00008664"/>
    </source>
</evidence>
<dbReference type="PANTHER" id="PTHR43856:SF1">
    <property type="entry name" value="MITOCHONDRIAL CARDIOLIPIN HYDROLASE"/>
    <property type="match status" value="1"/>
</dbReference>
<keyword evidence="4" id="KW-0378">Hydrolase</keyword>
<feature type="domain" description="PLD phosphodiesterase" evidence="7">
    <location>
        <begin position="122"/>
        <end position="149"/>
    </location>
</feature>
<dbReference type="RefSeq" id="WP_021828295.1">
    <property type="nucleotide sequence ID" value="NZ_CP015840.1"/>
</dbReference>
<dbReference type="EC" id="3.1.4.4" evidence="3"/>
<reference evidence="8 9" key="1">
    <citation type="journal article" date="2014" name="Syst. Appl. Microbiol.">
        <title>Evidence for the existence of two new members of the family Chlamydiaceae and proposal of Chlamydia avium sp. nov. and Chlamydia gallinacea sp. nov.</title>
        <authorList>
            <person name="Sachse K."/>
            <person name="Laroucau K."/>
            <person name="Riege K."/>
            <person name="Wehner S."/>
            <person name="Dilcher M."/>
            <person name="Creasy H.H."/>
            <person name="Weidmann M."/>
            <person name="Myers G."/>
            <person name="Vorimore F."/>
            <person name="Vicari N."/>
            <person name="Magnino S."/>
            <person name="Liebler-Tenorio E."/>
            <person name="Ruettger A."/>
            <person name="Bavoil P.M."/>
            <person name="Hufert F.T."/>
            <person name="Rossello-Mora R."/>
            <person name="Marz M."/>
        </authorList>
    </citation>
    <scope>NUCLEOTIDE SEQUENCE [LARGE SCALE GENOMIC DNA]</scope>
    <source>
        <strain evidence="8 9">08-1274/3</strain>
    </source>
</reference>
<dbReference type="InterPro" id="IPR025202">
    <property type="entry name" value="PLD-like_dom"/>
</dbReference>
<dbReference type="GO" id="GO:0004630">
    <property type="term" value="F:phospholipase D activity"/>
    <property type="evidence" value="ECO:0007669"/>
    <property type="project" value="UniProtKB-EC"/>
</dbReference>
<evidence type="ECO:0000256" key="5">
    <source>
        <dbReference type="ARBA" id="ARBA00022963"/>
    </source>
</evidence>
<dbReference type="OrthoDB" id="18806at2"/>
<dbReference type="SUPFAM" id="SSF56024">
    <property type="entry name" value="Phospholipase D/nuclease"/>
    <property type="match status" value="2"/>
</dbReference>
<evidence type="ECO:0000256" key="4">
    <source>
        <dbReference type="ARBA" id="ARBA00022801"/>
    </source>
</evidence>
<name>A0A173DZZ3_9CHLA</name>
<evidence type="ECO:0000259" key="7">
    <source>
        <dbReference type="PROSITE" id="PS50035"/>
    </source>
</evidence>
<feature type="domain" description="PLD phosphodiesterase" evidence="7">
    <location>
        <begin position="268"/>
        <end position="295"/>
    </location>
</feature>
<keyword evidence="6" id="KW-0443">Lipid metabolism</keyword>
<dbReference type="PANTHER" id="PTHR43856">
    <property type="entry name" value="CARDIOLIPIN HYDROLASE"/>
    <property type="match status" value="1"/>
</dbReference>
<dbReference type="InterPro" id="IPR051406">
    <property type="entry name" value="PLD_domain"/>
</dbReference>
<comment type="similarity">
    <text evidence="2">Belongs to the phospholipase D family.</text>
</comment>
<dbReference type="Gene3D" id="3.30.870.10">
    <property type="entry name" value="Endonuclease Chain A"/>
    <property type="match status" value="2"/>
</dbReference>
<dbReference type="GO" id="GO:0016042">
    <property type="term" value="P:lipid catabolic process"/>
    <property type="evidence" value="ECO:0007669"/>
    <property type="project" value="UniProtKB-KW"/>
</dbReference>
<dbReference type="GO" id="GO:0006793">
    <property type="term" value="P:phosphorus metabolic process"/>
    <property type="evidence" value="ECO:0007669"/>
    <property type="project" value="UniProtKB-ARBA"/>
</dbReference>
<dbReference type="STRING" id="1143323.M787_004025"/>
<dbReference type="AlphaFoldDB" id="A0A173DZZ3"/>
<evidence type="ECO:0000256" key="3">
    <source>
        <dbReference type="ARBA" id="ARBA00012027"/>
    </source>
</evidence>
<sequence>MKNKAYSRIKIAITLGSLLILGIFLKSPSPDTFQTFLSSSEPVIYSKQCNDEPLRVLCDAVDHAKNNVFLRIYRLTSPEVYTSFANQAKAGRTVAIHYEKMIGVTDFPSSSKVTLVEHPVEGRKLMHQKALAIDDTYAWLGSANYTYPSLVQDSNLIIGLKSSELCQHIKKESSGEFKIRKQNAQYFSLPGDQRKALAAVLQLLKTAKKTIRIAMFALTYPPIFYELNEAQKRGVDVQILVDKDFKKSAIHQIEALKDSHLTLRAKVTRHRLHHKFAIIDNRILITGSANWSEAGFNLNSEDLLILDNLTNKQLKKLNAIWKDLENQCAVVYPVKQEEEKVLPLPSQQQGKHAA</sequence>
<comment type="catalytic activity">
    <reaction evidence="1">
        <text>a 1,2-diacyl-sn-glycero-3-phosphocholine + H2O = a 1,2-diacyl-sn-glycero-3-phosphate + choline + H(+)</text>
        <dbReference type="Rhea" id="RHEA:14445"/>
        <dbReference type="ChEBI" id="CHEBI:15354"/>
        <dbReference type="ChEBI" id="CHEBI:15377"/>
        <dbReference type="ChEBI" id="CHEBI:15378"/>
        <dbReference type="ChEBI" id="CHEBI:57643"/>
        <dbReference type="ChEBI" id="CHEBI:58608"/>
        <dbReference type="EC" id="3.1.4.4"/>
    </reaction>
</comment>
<protein>
    <recommendedName>
        <fullName evidence="3">phospholipase D</fullName>
        <ecNumber evidence="3">3.1.4.4</ecNumber>
    </recommendedName>
</protein>
<dbReference type="Proteomes" id="UP000019147">
    <property type="component" value="Chromosome"/>
</dbReference>
<evidence type="ECO:0000313" key="9">
    <source>
        <dbReference type="Proteomes" id="UP000019147"/>
    </source>
</evidence>